<dbReference type="GO" id="GO:0006935">
    <property type="term" value="P:chemotaxis"/>
    <property type="evidence" value="ECO:0007669"/>
    <property type="project" value="InterPro"/>
</dbReference>
<organism evidence="5 6">
    <name type="scientific">Vreelandella salicampi</name>
    <dbReference type="NCBI Taxonomy" id="1449798"/>
    <lineage>
        <taxon>Bacteria</taxon>
        <taxon>Pseudomonadati</taxon>
        <taxon>Pseudomonadota</taxon>
        <taxon>Gammaproteobacteria</taxon>
        <taxon>Oceanospirillales</taxon>
        <taxon>Halomonadaceae</taxon>
        <taxon>Vreelandella</taxon>
    </lineage>
</organism>
<dbReference type="InterPro" id="IPR000014">
    <property type="entry name" value="PAS"/>
</dbReference>
<comment type="caution">
    <text evidence="5">The sequence shown here is derived from an EMBL/GenBank/DDBJ whole genome shotgun (WGS) entry which is preliminary data.</text>
</comment>
<dbReference type="SMART" id="SM00283">
    <property type="entry name" value="MA"/>
    <property type="match status" value="1"/>
</dbReference>
<dbReference type="InterPro" id="IPR035965">
    <property type="entry name" value="PAS-like_dom_sf"/>
</dbReference>
<dbReference type="SMART" id="SM00091">
    <property type="entry name" value="PAS"/>
    <property type="match status" value="2"/>
</dbReference>
<name>A0A7Z0LN83_9GAMM</name>
<accession>A0A7Z0LN83</accession>
<feature type="domain" description="PAC" evidence="4">
    <location>
        <begin position="79"/>
        <end position="131"/>
    </location>
</feature>
<dbReference type="Pfam" id="PF08448">
    <property type="entry name" value="PAS_4"/>
    <property type="match status" value="2"/>
</dbReference>
<dbReference type="PROSITE" id="PS50111">
    <property type="entry name" value="CHEMOTAXIS_TRANSDUC_2"/>
    <property type="match status" value="1"/>
</dbReference>
<proteinExistence type="predicted"/>
<dbReference type="InterPro" id="IPR013656">
    <property type="entry name" value="PAS_4"/>
</dbReference>
<feature type="domain" description="Methyl-accepting transducer" evidence="3">
    <location>
        <begin position="230"/>
        <end position="424"/>
    </location>
</feature>
<dbReference type="PANTHER" id="PTHR24422">
    <property type="entry name" value="CHEMOTAXIS PROTEIN METHYLTRANSFERASE"/>
    <property type="match status" value="1"/>
</dbReference>
<dbReference type="AlphaFoldDB" id="A0A7Z0LN83"/>
<dbReference type="GO" id="GO:0007165">
    <property type="term" value="P:signal transduction"/>
    <property type="evidence" value="ECO:0007669"/>
    <property type="project" value="UniProtKB-KW"/>
</dbReference>
<dbReference type="RefSeq" id="WP_179931328.1">
    <property type="nucleotide sequence ID" value="NZ_JACCDF010000014.1"/>
</dbReference>
<evidence type="ECO:0000256" key="2">
    <source>
        <dbReference type="PROSITE-ProRule" id="PRU00284"/>
    </source>
</evidence>
<dbReference type="SUPFAM" id="SSF58104">
    <property type="entry name" value="Methyl-accepting chemotaxis protein (MCP) signaling domain"/>
    <property type="match status" value="1"/>
</dbReference>
<evidence type="ECO:0000259" key="3">
    <source>
        <dbReference type="PROSITE" id="PS50111"/>
    </source>
</evidence>
<protein>
    <submittedName>
        <fullName evidence="5">PAS domain-containing methyl-accepting chemotaxis protein</fullName>
    </submittedName>
</protein>
<dbReference type="PRINTS" id="PR00260">
    <property type="entry name" value="CHEMTRNSDUCR"/>
</dbReference>
<dbReference type="InterPro" id="IPR004090">
    <property type="entry name" value="Chemotax_Me-accpt_rcpt"/>
</dbReference>
<evidence type="ECO:0000313" key="5">
    <source>
        <dbReference type="EMBL" id="NYS62070.1"/>
    </source>
</evidence>
<dbReference type="SUPFAM" id="SSF55785">
    <property type="entry name" value="PYP-like sensor domain (PAS domain)"/>
    <property type="match status" value="2"/>
</dbReference>
<evidence type="ECO:0000313" key="6">
    <source>
        <dbReference type="Proteomes" id="UP000586119"/>
    </source>
</evidence>
<dbReference type="GO" id="GO:0004888">
    <property type="term" value="F:transmembrane signaling receptor activity"/>
    <property type="evidence" value="ECO:0007669"/>
    <property type="project" value="InterPro"/>
</dbReference>
<evidence type="ECO:0000259" key="4">
    <source>
        <dbReference type="PROSITE" id="PS50113"/>
    </source>
</evidence>
<gene>
    <name evidence="5" type="ORF">HZS81_15030</name>
</gene>
<dbReference type="PANTHER" id="PTHR24422:SF10">
    <property type="entry name" value="CHEMOTAXIS PROTEIN METHYLTRANSFERASE 2"/>
    <property type="match status" value="1"/>
</dbReference>
<evidence type="ECO:0000256" key="1">
    <source>
        <dbReference type="ARBA" id="ARBA00023224"/>
    </source>
</evidence>
<keyword evidence="6" id="KW-1185">Reference proteome</keyword>
<dbReference type="Pfam" id="PF00015">
    <property type="entry name" value="MCPsignal"/>
    <property type="match status" value="1"/>
</dbReference>
<dbReference type="NCBIfam" id="TIGR00229">
    <property type="entry name" value="sensory_box"/>
    <property type="match status" value="2"/>
</dbReference>
<keyword evidence="1 2" id="KW-0807">Transducer</keyword>
<dbReference type="EMBL" id="JACCDF010000014">
    <property type="protein sequence ID" value="NYS62070.1"/>
    <property type="molecule type" value="Genomic_DNA"/>
</dbReference>
<sequence>MLSKSLSGSLQKALFEHTACILFKSDGTILDASQLFLDTVGYPLNEIRGQHHRILCSTHATNSPEYDRFWRSLAAGESHQGTFCHLDAEGHEIWLEATYLPIKNRRGQVTRVFKVANDVTQKHQEAERQDAILQALDYSMAVIEFTPDGTILDTNENFEQTVGYHKEALIGSHHRKLCPDEFYRDHPDFWQQLANGEFMKGKFERLDAQGKTLWLEATYNPIKDKQGSVTKIVKFATDVTQAVNESESAHQAVLSTQSISSQTENIAQNGLKHLDSVLKGSEKAAQTLAEAQKLMYALNQQSEQINKMTGDISKIADQTNLLALNAAVEAARAGEQGRGFAVVANEVRQLSKGSSEAVAKITRVLQENSALVEKTSQAMQDVVNNSEKSQESIGEIESIVGEILTGAQNVSQSVEKLSSPARLA</sequence>
<dbReference type="InterPro" id="IPR000700">
    <property type="entry name" value="PAS-assoc_C"/>
</dbReference>
<dbReference type="CDD" id="cd00130">
    <property type="entry name" value="PAS"/>
    <property type="match status" value="2"/>
</dbReference>
<dbReference type="InterPro" id="IPR050903">
    <property type="entry name" value="Bact_Chemotaxis_MeTrfase"/>
</dbReference>
<reference evidence="5 6" key="1">
    <citation type="journal article" date="2015" name="Int. J. Syst. Evol. Microbiol.">
        <title>Halomonas salicampi sp. nov., a halotolerant and alkalitolerant bacterium isolated from a saltern soil.</title>
        <authorList>
            <person name="Lee J.C."/>
            <person name="Kim Y.S."/>
            <person name="Yun B.S."/>
            <person name="Whang K.S."/>
        </authorList>
    </citation>
    <scope>NUCLEOTIDE SEQUENCE [LARGE SCALE GENOMIC DNA]</scope>
    <source>
        <strain evidence="5 6">BH103</strain>
    </source>
</reference>
<dbReference type="InterPro" id="IPR004089">
    <property type="entry name" value="MCPsignal_dom"/>
</dbReference>
<dbReference type="Proteomes" id="UP000586119">
    <property type="component" value="Unassembled WGS sequence"/>
</dbReference>
<dbReference type="GO" id="GO:0016020">
    <property type="term" value="C:membrane"/>
    <property type="evidence" value="ECO:0007669"/>
    <property type="project" value="InterPro"/>
</dbReference>
<dbReference type="PROSITE" id="PS50113">
    <property type="entry name" value="PAC"/>
    <property type="match status" value="2"/>
</dbReference>
<dbReference type="SMART" id="SM00086">
    <property type="entry name" value="PAC"/>
    <property type="match status" value="2"/>
</dbReference>
<dbReference type="Gene3D" id="1.10.287.950">
    <property type="entry name" value="Methyl-accepting chemotaxis protein"/>
    <property type="match status" value="1"/>
</dbReference>
<dbReference type="InterPro" id="IPR001610">
    <property type="entry name" value="PAC"/>
</dbReference>
<dbReference type="Gene3D" id="3.30.450.20">
    <property type="entry name" value="PAS domain"/>
    <property type="match status" value="2"/>
</dbReference>
<feature type="domain" description="PAC" evidence="4">
    <location>
        <begin position="199"/>
        <end position="251"/>
    </location>
</feature>